<gene>
    <name evidence="3" type="ORF">P608_14255</name>
</gene>
<keyword evidence="4" id="KW-1185">Reference proteome</keyword>
<dbReference type="Pfam" id="PF03401">
    <property type="entry name" value="TctC"/>
    <property type="match status" value="1"/>
</dbReference>
<dbReference type="CDD" id="cd13579">
    <property type="entry name" value="PBP2_Bug_NagM"/>
    <property type="match status" value="1"/>
</dbReference>
<feature type="signal peptide" evidence="2">
    <location>
        <begin position="1"/>
        <end position="34"/>
    </location>
</feature>
<proteinExistence type="inferred from homology"/>
<dbReference type="PANTHER" id="PTHR42928:SF5">
    <property type="entry name" value="BLR1237 PROTEIN"/>
    <property type="match status" value="1"/>
</dbReference>
<dbReference type="Gene3D" id="3.40.190.10">
    <property type="entry name" value="Periplasmic binding protein-like II"/>
    <property type="match status" value="1"/>
</dbReference>
<dbReference type="EMBL" id="AWTP01000113">
    <property type="protein sequence ID" value="KGH10748.1"/>
    <property type="molecule type" value="Genomic_DNA"/>
</dbReference>
<dbReference type="RefSeq" id="WP_080746945.1">
    <property type="nucleotide sequence ID" value="NZ_AWTM01000077.1"/>
</dbReference>
<dbReference type="Gene3D" id="3.40.190.150">
    <property type="entry name" value="Bordetella uptake gene, domain 1"/>
    <property type="match status" value="1"/>
</dbReference>
<keyword evidence="2" id="KW-0732">Signal</keyword>
<dbReference type="InterPro" id="IPR005064">
    <property type="entry name" value="BUG"/>
</dbReference>
<reference evidence="3 4" key="1">
    <citation type="submission" date="2013-09" db="EMBL/GenBank/DDBJ databases">
        <title>High correlation between genotypes and phenotypes of environmental bacteria Comamonas testosteroni strains.</title>
        <authorList>
            <person name="Liu L."/>
            <person name="Zhu W."/>
            <person name="Xia X."/>
            <person name="Xu B."/>
            <person name="Luo M."/>
            <person name="Wang G."/>
        </authorList>
    </citation>
    <scope>NUCLEOTIDE SEQUENCE [LARGE SCALE GENOMIC DNA]</scope>
    <source>
        <strain evidence="3 4">DF2</strain>
    </source>
</reference>
<accession>A0A0E3BWA7</accession>
<organism evidence="3 4">
    <name type="scientific">Comamonas thiooxydans</name>
    <dbReference type="NCBI Taxonomy" id="363952"/>
    <lineage>
        <taxon>Bacteria</taxon>
        <taxon>Pseudomonadati</taxon>
        <taxon>Pseudomonadota</taxon>
        <taxon>Betaproteobacteria</taxon>
        <taxon>Burkholderiales</taxon>
        <taxon>Comamonadaceae</taxon>
        <taxon>Comamonas</taxon>
    </lineage>
</organism>
<evidence type="ECO:0000256" key="2">
    <source>
        <dbReference type="SAM" id="SignalP"/>
    </source>
</evidence>
<dbReference type="SUPFAM" id="SSF53850">
    <property type="entry name" value="Periplasmic binding protein-like II"/>
    <property type="match status" value="1"/>
</dbReference>
<comment type="similarity">
    <text evidence="1">Belongs to the UPF0065 (bug) family.</text>
</comment>
<dbReference type="PIRSF" id="PIRSF017082">
    <property type="entry name" value="YflP"/>
    <property type="match status" value="1"/>
</dbReference>
<evidence type="ECO:0000313" key="4">
    <source>
        <dbReference type="Proteomes" id="UP000029549"/>
    </source>
</evidence>
<protein>
    <submittedName>
        <fullName evidence="3">Twin-arginine translocation pathway signal</fullName>
    </submittedName>
</protein>
<dbReference type="PANTHER" id="PTHR42928">
    <property type="entry name" value="TRICARBOXYLATE-BINDING PROTEIN"/>
    <property type="match status" value="1"/>
</dbReference>
<comment type="caution">
    <text evidence="3">The sequence shown here is derived from an EMBL/GenBank/DDBJ whole genome shotgun (WGS) entry which is preliminary data.</text>
</comment>
<evidence type="ECO:0000256" key="1">
    <source>
        <dbReference type="ARBA" id="ARBA00006987"/>
    </source>
</evidence>
<dbReference type="InterPro" id="IPR042100">
    <property type="entry name" value="Bug_dom1"/>
</dbReference>
<name>A0A0E3BWA7_9BURK</name>
<dbReference type="Proteomes" id="UP000029549">
    <property type="component" value="Unassembled WGS sequence"/>
</dbReference>
<sequence length="336" mass="35920">MTPARNTCMRRAACTLLASAFAATLALSSPIALAREGNRTKPIKLLVGFSPGGGTDVVARYLADKLREELHRSVIVENRPGAGGQVAAQALKAAPKDGSTLFFTNDHTISIIPLVMKQPGFNTSRDFTPVAGVAIYVSALFTGAGTPVKSYAEYIRWVHDKQAGKGSVGIPAPASLPEFMTIAIGARNTLDLTPVPYKGAAPMLGDIMGNQILAGISSLNDVLESQKAGKINVLAVSGRQRHAGVPDTPTFSELGVPGFEESPFYAIYAPQGIPPDEAAAFSQAMQKVLARPEVRERMVSLGLIPQYLNPEQMRQREQTYAQTWGKLIKDSGYQPQ</sequence>
<feature type="chain" id="PRO_5002409610" evidence="2">
    <location>
        <begin position="35"/>
        <end position="336"/>
    </location>
</feature>
<evidence type="ECO:0000313" key="3">
    <source>
        <dbReference type="EMBL" id="KGH10748.1"/>
    </source>
</evidence>
<dbReference type="AlphaFoldDB" id="A0A0E3BWA7"/>